<proteinExistence type="predicted"/>
<dbReference type="EMBL" id="QOVL01000006">
    <property type="protein sequence ID" value="RXG31868.1"/>
    <property type="molecule type" value="Genomic_DNA"/>
</dbReference>
<dbReference type="RefSeq" id="WP_164917849.1">
    <property type="nucleotide sequence ID" value="NZ_JBALUR010000024.1"/>
</dbReference>
<sequence>MNKEEQKELLKAFKKYADKITASKKESEKFLIRTGIHTEKGKLTKQYAS</sequence>
<dbReference type="Proteomes" id="UP000290608">
    <property type="component" value="Unassembled WGS sequence"/>
</dbReference>
<name>A0A4V1KSI6_9FLAO</name>
<evidence type="ECO:0000313" key="1">
    <source>
        <dbReference type="EMBL" id="RXG31868.1"/>
    </source>
</evidence>
<organism evidence="1 2">
    <name type="scientific">Leeuwenhoekiella marinoflava</name>
    <dbReference type="NCBI Taxonomy" id="988"/>
    <lineage>
        <taxon>Bacteria</taxon>
        <taxon>Pseudomonadati</taxon>
        <taxon>Bacteroidota</taxon>
        <taxon>Flavobacteriia</taxon>
        <taxon>Flavobacteriales</taxon>
        <taxon>Flavobacteriaceae</taxon>
        <taxon>Leeuwenhoekiella</taxon>
    </lineage>
</organism>
<protein>
    <submittedName>
        <fullName evidence="1">Uncharacterized protein</fullName>
    </submittedName>
</protein>
<evidence type="ECO:0000313" key="2">
    <source>
        <dbReference type="Proteomes" id="UP000290608"/>
    </source>
</evidence>
<comment type="caution">
    <text evidence="1">The sequence shown here is derived from an EMBL/GenBank/DDBJ whole genome shotgun (WGS) entry which is preliminary data.</text>
</comment>
<gene>
    <name evidence="1" type="ORF">DSL99_1692</name>
</gene>
<reference evidence="1 2" key="1">
    <citation type="submission" date="2018-07" db="EMBL/GenBank/DDBJ databases">
        <title>Leeuwenhoekiella genomics.</title>
        <authorList>
            <person name="Tahon G."/>
            <person name="Willems A."/>
        </authorList>
    </citation>
    <scope>NUCLEOTIDE SEQUENCE [LARGE SCALE GENOMIC DNA]</scope>
    <source>
        <strain evidence="1 2">LMG 1345</strain>
    </source>
</reference>
<dbReference type="AlphaFoldDB" id="A0A4V1KSI6"/>
<accession>A0A4V1KSI6</accession>